<reference evidence="1 2" key="1">
    <citation type="journal article" date="2024" name="BMC Genomics">
        <title>Genome assembly of redclaw crayfish (Cherax quadricarinatus) provides insights into its immune adaptation and hypoxia tolerance.</title>
        <authorList>
            <person name="Liu Z."/>
            <person name="Zheng J."/>
            <person name="Li H."/>
            <person name="Fang K."/>
            <person name="Wang S."/>
            <person name="He J."/>
            <person name="Zhou D."/>
            <person name="Weng S."/>
            <person name="Chi M."/>
            <person name="Gu Z."/>
            <person name="He J."/>
            <person name="Li F."/>
            <person name="Wang M."/>
        </authorList>
    </citation>
    <scope>NUCLEOTIDE SEQUENCE [LARGE SCALE GENOMIC DNA]</scope>
    <source>
        <strain evidence="1">ZL_2023a</strain>
    </source>
</reference>
<feature type="non-terminal residue" evidence="1">
    <location>
        <position position="1"/>
    </location>
</feature>
<evidence type="ECO:0000313" key="1">
    <source>
        <dbReference type="EMBL" id="KAK8734463.1"/>
    </source>
</evidence>
<sequence>TSGVVVVVKLQHYLKLQVLEVVREEGNTERSCPLTTLNISRYDVHLLLQVTNVSHQTSQNGAHANPNPIGEWQRCRHHGLCGVHGRPDGHNIAWCPHPVHQPEDILRLAQLSRNKESHVHFLWKP</sequence>
<protein>
    <submittedName>
        <fullName evidence="1">Uncharacterized protein</fullName>
    </submittedName>
</protein>
<comment type="caution">
    <text evidence="1">The sequence shown here is derived from an EMBL/GenBank/DDBJ whole genome shotgun (WGS) entry which is preliminary data.</text>
</comment>
<feature type="non-terminal residue" evidence="1">
    <location>
        <position position="125"/>
    </location>
</feature>
<dbReference type="EMBL" id="JARKIK010000050">
    <property type="protein sequence ID" value="KAK8734463.1"/>
    <property type="molecule type" value="Genomic_DNA"/>
</dbReference>
<name>A0AAW0X3G7_CHEQU</name>
<accession>A0AAW0X3G7</accession>
<keyword evidence="2" id="KW-1185">Reference proteome</keyword>
<proteinExistence type="predicted"/>
<gene>
    <name evidence="1" type="ORF">OTU49_005820</name>
</gene>
<organism evidence="1 2">
    <name type="scientific">Cherax quadricarinatus</name>
    <name type="common">Australian red claw crayfish</name>
    <dbReference type="NCBI Taxonomy" id="27406"/>
    <lineage>
        <taxon>Eukaryota</taxon>
        <taxon>Metazoa</taxon>
        <taxon>Ecdysozoa</taxon>
        <taxon>Arthropoda</taxon>
        <taxon>Crustacea</taxon>
        <taxon>Multicrustacea</taxon>
        <taxon>Malacostraca</taxon>
        <taxon>Eumalacostraca</taxon>
        <taxon>Eucarida</taxon>
        <taxon>Decapoda</taxon>
        <taxon>Pleocyemata</taxon>
        <taxon>Astacidea</taxon>
        <taxon>Parastacoidea</taxon>
        <taxon>Parastacidae</taxon>
        <taxon>Cherax</taxon>
    </lineage>
</organism>
<dbReference type="Proteomes" id="UP001445076">
    <property type="component" value="Unassembled WGS sequence"/>
</dbReference>
<evidence type="ECO:0000313" key="2">
    <source>
        <dbReference type="Proteomes" id="UP001445076"/>
    </source>
</evidence>
<dbReference type="AlphaFoldDB" id="A0AAW0X3G7"/>